<proteinExistence type="predicted"/>
<dbReference type="InterPro" id="IPR003660">
    <property type="entry name" value="HAMP_dom"/>
</dbReference>
<feature type="transmembrane region" description="Helical" evidence="12">
    <location>
        <begin position="312"/>
        <end position="334"/>
    </location>
</feature>
<accession>A0ABM9CGP6</accession>
<dbReference type="Gene3D" id="6.10.340.10">
    <property type="match status" value="1"/>
</dbReference>
<evidence type="ECO:0000259" key="13">
    <source>
        <dbReference type="PROSITE" id="PS50109"/>
    </source>
</evidence>
<evidence type="ECO:0000256" key="3">
    <source>
        <dbReference type="ARBA" id="ARBA00012438"/>
    </source>
</evidence>
<dbReference type="SUPFAM" id="SSF55874">
    <property type="entry name" value="ATPase domain of HSP90 chaperone/DNA topoisomerase II/histidine kinase"/>
    <property type="match status" value="1"/>
</dbReference>
<dbReference type="SUPFAM" id="SSF158472">
    <property type="entry name" value="HAMP domain-like"/>
    <property type="match status" value="1"/>
</dbReference>
<keyword evidence="12" id="KW-1133">Transmembrane helix</keyword>
<evidence type="ECO:0000313" key="16">
    <source>
        <dbReference type="Proteomes" id="UP000838821"/>
    </source>
</evidence>
<evidence type="ECO:0000256" key="8">
    <source>
        <dbReference type="ARBA" id="ARBA00022777"/>
    </source>
</evidence>
<dbReference type="EMBL" id="CAKMMW010000011">
    <property type="protein sequence ID" value="CAH1211939.1"/>
    <property type="molecule type" value="Genomic_DNA"/>
</dbReference>
<dbReference type="Pfam" id="PF00672">
    <property type="entry name" value="HAMP"/>
    <property type="match status" value="1"/>
</dbReference>
<dbReference type="InterPro" id="IPR036890">
    <property type="entry name" value="HATPase_C_sf"/>
</dbReference>
<evidence type="ECO:0000256" key="10">
    <source>
        <dbReference type="ARBA" id="ARBA00023012"/>
    </source>
</evidence>
<dbReference type="InterPro" id="IPR010559">
    <property type="entry name" value="Sig_transdc_His_kin_internal"/>
</dbReference>
<evidence type="ECO:0000313" key="15">
    <source>
        <dbReference type="EMBL" id="CAH1211939.1"/>
    </source>
</evidence>
<keyword evidence="11 12" id="KW-0472">Membrane</keyword>
<evidence type="ECO:0000256" key="5">
    <source>
        <dbReference type="ARBA" id="ARBA00022553"/>
    </source>
</evidence>
<dbReference type="SMART" id="SM00387">
    <property type="entry name" value="HATPase_c"/>
    <property type="match status" value="1"/>
</dbReference>
<evidence type="ECO:0000256" key="1">
    <source>
        <dbReference type="ARBA" id="ARBA00000085"/>
    </source>
</evidence>
<comment type="catalytic activity">
    <reaction evidence="1">
        <text>ATP + protein L-histidine = ADP + protein N-phospho-L-histidine.</text>
        <dbReference type="EC" id="2.7.13.3"/>
    </reaction>
</comment>
<evidence type="ECO:0000256" key="9">
    <source>
        <dbReference type="ARBA" id="ARBA00022840"/>
    </source>
</evidence>
<keyword evidence="8" id="KW-0418">Kinase</keyword>
<dbReference type="PRINTS" id="PR00344">
    <property type="entry name" value="BCTRLSENSOR"/>
</dbReference>
<name>A0ABM9CGP6_9BACL</name>
<evidence type="ECO:0000256" key="6">
    <source>
        <dbReference type="ARBA" id="ARBA00022679"/>
    </source>
</evidence>
<dbReference type="EC" id="2.7.13.3" evidence="3"/>
<evidence type="ECO:0000259" key="14">
    <source>
        <dbReference type="PROSITE" id="PS50885"/>
    </source>
</evidence>
<feature type="domain" description="HAMP" evidence="14">
    <location>
        <begin position="336"/>
        <end position="390"/>
    </location>
</feature>
<dbReference type="InterPro" id="IPR050640">
    <property type="entry name" value="Bact_2-comp_sensor_kinase"/>
</dbReference>
<keyword evidence="5" id="KW-0597">Phosphoprotein</keyword>
<gene>
    <name evidence="15" type="ORF">PAECIP111891_03786</name>
</gene>
<evidence type="ECO:0000256" key="12">
    <source>
        <dbReference type="SAM" id="Phobius"/>
    </source>
</evidence>
<keyword evidence="4" id="KW-1003">Cell membrane</keyword>
<dbReference type="PANTHER" id="PTHR34220">
    <property type="entry name" value="SENSOR HISTIDINE KINASE YPDA"/>
    <property type="match status" value="1"/>
</dbReference>
<keyword evidence="12" id="KW-0812">Transmembrane</keyword>
<dbReference type="CDD" id="cd06225">
    <property type="entry name" value="HAMP"/>
    <property type="match status" value="1"/>
</dbReference>
<keyword evidence="6" id="KW-0808">Transferase</keyword>
<dbReference type="InterPro" id="IPR004358">
    <property type="entry name" value="Sig_transdc_His_kin-like_C"/>
</dbReference>
<dbReference type="PROSITE" id="PS50885">
    <property type="entry name" value="HAMP"/>
    <property type="match status" value="1"/>
</dbReference>
<comment type="subcellular location">
    <subcellularLocation>
        <location evidence="2">Cell membrane</location>
        <topology evidence="2">Multi-pass membrane protein</topology>
    </subcellularLocation>
</comment>
<dbReference type="Pfam" id="PF02518">
    <property type="entry name" value="HATPase_c"/>
    <property type="match status" value="1"/>
</dbReference>
<keyword evidence="7" id="KW-0547">Nucleotide-binding</keyword>
<comment type="caution">
    <text evidence="15">The sequence shown here is derived from an EMBL/GenBank/DDBJ whole genome shotgun (WGS) entry which is preliminary data.</text>
</comment>
<organism evidence="15 16">
    <name type="scientific">Paenibacillus allorhizoplanae</name>
    <dbReference type="NCBI Taxonomy" id="2905648"/>
    <lineage>
        <taxon>Bacteria</taxon>
        <taxon>Bacillati</taxon>
        <taxon>Bacillota</taxon>
        <taxon>Bacilli</taxon>
        <taxon>Bacillales</taxon>
        <taxon>Paenibacillaceae</taxon>
        <taxon>Paenibacillus</taxon>
    </lineage>
</organism>
<keyword evidence="10" id="KW-0902">Two-component regulatory system</keyword>
<feature type="transmembrane region" description="Helical" evidence="12">
    <location>
        <begin position="33"/>
        <end position="53"/>
    </location>
</feature>
<dbReference type="InterPro" id="IPR003594">
    <property type="entry name" value="HATPase_dom"/>
</dbReference>
<evidence type="ECO:0000256" key="4">
    <source>
        <dbReference type="ARBA" id="ARBA00022475"/>
    </source>
</evidence>
<evidence type="ECO:0000256" key="11">
    <source>
        <dbReference type="ARBA" id="ARBA00023136"/>
    </source>
</evidence>
<keyword evidence="16" id="KW-1185">Reference proteome</keyword>
<reference evidence="15" key="1">
    <citation type="submission" date="2022-01" db="EMBL/GenBank/DDBJ databases">
        <authorList>
            <person name="Criscuolo A."/>
        </authorList>
    </citation>
    <scope>NUCLEOTIDE SEQUENCE</scope>
    <source>
        <strain evidence="15">CIP111891</strain>
    </source>
</reference>
<protein>
    <recommendedName>
        <fullName evidence="3">histidine kinase</fullName>
        <ecNumber evidence="3">2.7.13.3</ecNumber>
    </recommendedName>
</protein>
<sequence>MWYNRSNFNLNNRGSWDSMIRWLFINRSIRTKIVWSSVLISLIPMLVLSMIFYKSSTRSLENSMFRSSDQNAEYLAGYLDQYFSNISSSALQIYGFERILNLMEHGANYNDADIILLRESIKNYDLLIQNKNKDIIKIMIFGKENKLEDSWSRAASYESVKMDQSIPHYKEMLDLPFQQALMFTYKDVTLQQDFFVYSIPIYDPFYRTKFGTLVFYIQSKELSKMIEATNHSPNVIVLQNASGEPFYQTNGKYADIIPKYEKPEINSQNDPKNIQFLKKKDLFVATSRLNYGNISLSIVYPNPELEQNRRNILLTTIGAFIFVMLSISLLSILAQHYITRPIKLLGKAMKTVRKGNFHVSLPQNANYRDDISELTGNFNFMTDKIRELIESKYEMQLRNKEAQILALQMQINPHFLYNTLQTIGGKAVLIGDYEIHEMCRALGDMFRYSFYEGNVASTIGQELAHVNNYLYIQQLRFEETLEIEFDVATDLMDCAIIRFVMQPIIENVIVHAFSKRDEGQSLRIYVSVLRESDAIVLTVQDNGPGIESDKLGALRSSFENKSSDVFYGVSIGLKNVHERLKLVYGSPFGLEVESELGIGTAIRIRIPYNYNGGDSFVQSNGRG</sequence>
<dbReference type="Proteomes" id="UP000838821">
    <property type="component" value="Unassembled WGS sequence"/>
</dbReference>
<dbReference type="Pfam" id="PF06580">
    <property type="entry name" value="His_kinase"/>
    <property type="match status" value="1"/>
</dbReference>
<dbReference type="PANTHER" id="PTHR34220:SF7">
    <property type="entry name" value="SENSOR HISTIDINE KINASE YPDA"/>
    <property type="match status" value="1"/>
</dbReference>
<dbReference type="PROSITE" id="PS50109">
    <property type="entry name" value="HIS_KIN"/>
    <property type="match status" value="1"/>
</dbReference>
<feature type="domain" description="Histidine kinase" evidence="13">
    <location>
        <begin position="501"/>
        <end position="610"/>
    </location>
</feature>
<keyword evidence="9" id="KW-0067">ATP-binding</keyword>
<dbReference type="InterPro" id="IPR005467">
    <property type="entry name" value="His_kinase_dom"/>
</dbReference>
<evidence type="ECO:0000256" key="2">
    <source>
        <dbReference type="ARBA" id="ARBA00004651"/>
    </source>
</evidence>
<dbReference type="Gene3D" id="3.30.565.10">
    <property type="entry name" value="Histidine kinase-like ATPase, C-terminal domain"/>
    <property type="match status" value="1"/>
</dbReference>
<evidence type="ECO:0000256" key="7">
    <source>
        <dbReference type="ARBA" id="ARBA00022741"/>
    </source>
</evidence>
<dbReference type="SMART" id="SM00304">
    <property type="entry name" value="HAMP"/>
    <property type="match status" value="1"/>
</dbReference>